<dbReference type="SUPFAM" id="SSF52540">
    <property type="entry name" value="P-loop containing nucleoside triphosphate hydrolases"/>
    <property type="match status" value="2"/>
</dbReference>
<dbReference type="AlphaFoldDB" id="A0A2D3D4B5"/>
<dbReference type="GO" id="GO:0006281">
    <property type="term" value="P:DNA repair"/>
    <property type="evidence" value="ECO:0007669"/>
    <property type="project" value="TreeGrafter"/>
</dbReference>
<evidence type="ECO:0000256" key="2">
    <source>
        <dbReference type="ARBA" id="ARBA00022801"/>
    </source>
</evidence>
<dbReference type="EMBL" id="CP018044">
    <property type="protein sequence ID" value="ATU19999.1"/>
    <property type="molecule type" value="Genomic_DNA"/>
</dbReference>
<dbReference type="Pfam" id="PF00271">
    <property type="entry name" value="Helicase_C"/>
    <property type="match status" value="1"/>
</dbReference>
<dbReference type="SMART" id="SM00490">
    <property type="entry name" value="HELICc"/>
    <property type="match status" value="1"/>
</dbReference>
<dbReference type="SMART" id="SM00487">
    <property type="entry name" value="DEXDc"/>
    <property type="match status" value="1"/>
</dbReference>
<dbReference type="InterPro" id="IPR057342">
    <property type="entry name" value="DEXDc_RapA"/>
</dbReference>
<dbReference type="GO" id="GO:0005524">
    <property type="term" value="F:ATP binding"/>
    <property type="evidence" value="ECO:0007669"/>
    <property type="project" value="InterPro"/>
</dbReference>
<organism evidence="7 8">
    <name type="scientific">Bifidobacterium choerinum</name>
    <dbReference type="NCBI Taxonomy" id="35760"/>
    <lineage>
        <taxon>Bacteria</taxon>
        <taxon>Bacillati</taxon>
        <taxon>Actinomycetota</taxon>
        <taxon>Actinomycetes</taxon>
        <taxon>Bifidobacteriales</taxon>
        <taxon>Bifidobacteriaceae</taxon>
        <taxon>Bifidobacterium</taxon>
    </lineage>
</organism>
<evidence type="ECO:0000256" key="1">
    <source>
        <dbReference type="ARBA" id="ARBA00022741"/>
    </source>
</evidence>
<sequence>MDFIDNNSAHGLGEALRDVLDANSRMSIIASYFTIFGYKKLRDRLQGIQDFRFIFDEPTFIKQMNREKEPREFVLSQRAREHGIGGVGLELTLRNGLDQRASADECADWIARKAKFKTSKAAGNLQTGSMFLVSNGSSEATHAFTGQNIGFTMEGLGYEHNPNVFAPITHFAGSPNEIPQTSIFNMLWNNDSMLQDVTEEVLQQVRTLYRENSPEFIYFLTLYNIFRDRVEDEGDIDTKHTAEIQDTAVWSRLYDFQKDAVVGAIRKLERYKGCIIADSVGLGKTFEALAVIKYYQELNDRVLVLTPKRLRENWTMYLGNDERNILVDDRFSYDVLNHTDLSRRHGKSGDINLETLRWDNYGLVVIDESHNFRNRPTDTTTDSRYYRLLNDVIKKGRRTKVLMLSATPVNNRLLDLRNQLDIITEDDDTYLRDDGIPSINTVTRTAQQRFKEWSELPDAERTTQSFVESLNGDYFKLLDIFTIARGRKHIAKYYTGQGGDQFPERLKPISLHTTIDAEGQLPSIKELNNLIAQLAFPQYQLLQYVTDPVRRRKYQELFGDTWGTNMEAQTNRTQAIAGLMRVNLLKRLESSVHSFNLSIERILENARKLMDDLNALDAGRPPVNYAPVIPQDVVSEDDADELPATDKVTVDIRDVDRLKLRAELNEDITILQKLHNYVQAITPERDQKLIKLADLIRTKIEQTPYNPGNKKILIFSAFADTAKYLYTSLADGLKHDFGIDSALITGAGGTQSTLKLTRTSFDNALAHFSPKSKELPKSDPVQNEIDIVFATDCISEGQNLQDCDCLINYDIHWNPVRIIQRFGRIDRLGSTNTRIQLINFWPDIELDEYIQLEGRVRSRMTMLDVSASGDENVLEGKRNSEMNDLQYRKRQLQQLQQEVLDLEDISGNISITDFALDDFKVELNRYMQQHGTQLENAPMGIHTVAKIPEALRDEIEPGVIFCLKYKGAAERTTSNPIAPYAIMLVNAQGEVKTTPAYPKMALDYMRGVCAGEHEPIEQLYRQFNRDTCDGRDMRVCTKLLEAAVSTLNGTHERNAIDDLFSLGEVNVESSERGFDDYTLVTFVVLK</sequence>
<dbReference type="InterPro" id="IPR014001">
    <property type="entry name" value="Helicase_ATP-bd"/>
</dbReference>
<dbReference type="Gene3D" id="3.40.50.300">
    <property type="entry name" value="P-loop containing nucleotide triphosphate hydrolases"/>
    <property type="match status" value="1"/>
</dbReference>
<keyword evidence="4" id="KW-0067">ATP-binding</keyword>
<dbReference type="PANTHER" id="PTHR45766:SF6">
    <property type="entry name" value="SWI_SNF-RELATED MATRIX-ASSOCIATED ACTIN-DEPENDENT REGULATOR OF CHROMATIN SUBFAMILY A-LIKE PROTEIN 1"/>
    <property type="match status" value="1"/>
</dbReference>
<dbReference type="PROSITE" id="PS51192">
    <property type="entry name" value="HELICASE_ATP_BIND_1"/>
    <property type="match status" value="1"/>
</dbReference>
<keyword evidence="1" id="KW-0547">Nucleotide-binding</keyword>
<dbReference type="PROSITE" id="PS51194">
    <property type="entry name" value="HELICASE_CTER"/>
    <property type="match status" value="1"/>
</dbReference>
<dbReference type="Pfam" id="PF04851">
    <property type="entry name" value="ResIII"/>
    <property type="match status" value="1"/>
</dbReference>
<evidence type="ECO:0000256" key="4">
    <source>
        <dbReference type="ARBA" id="ARBA00022840"/>
    </source>
</evidence>
<dbReference type="KEGG" id="bcho:BcFMB_02595"/>
<dbReference type="InterPro" id="IPR001650">
    <property type="entry name" value="Helicase_C-like"/>
</dbReference>
<gene>
    <name evidence="7" type="ORF">BcFMB_02595</name>
</gene>
<dbReference type="GO" id="GO:0004386">
    <property type="term" value="F:helicase activity"/>
    <property type="evidence" value="ECO:0007669"/>
    <property type="project" value="UniProtKB-KW"/>
</dbReference>
<dbReference type="PANTHER" id="PTHR45766">
    <property type="entry name" value="DNA ANNEALING HELICASE AND ENDONUCLEASE ZRANB3 FAMILY MEMBER"/>
    <property type="match status" value="1"/>
</dbReference>
<dbReference type="InterPro" id="IPR006935">
    <property type="entry name" value="Helicase/UvrB_N"/>
</dbReference>
<evidence type="ECO:0000256" key="3">
    <source>
        <dbReference type="ARBA" id="ARBA00022806"/>
    </source>
</evidence>
<dbReference type="InterPro" id="IPR038718">
    <property type="entry name" value="SNF2-like_sf"/>
</dbReference>
<evidence type="ECO:0000313" key="8">
    <source>
        <dbReference type="Proteomes" id="UP000229907"/>
    </source>
</evidence>
<protein>
    <submittedName>
        <fullName evidence="7">Helicase</fullName>
    </submittedName>
</protein>
<dbReference type="Proteomes" id="UP000229907">
    <property type="component" value="Chromosome"/>
</dbReference>
<dbReference type="InterPro" id="IPR027417">
    <property type="entry name" value="P-loop_NTPase"/>
</dbReference>
<keyword evidence="2" id="KW-0378">Hydrolase</keyword>
<dbReference type="RefSeq" id="WP_099720968.1">
    <property type="nucleotide sequence ID" value="NZ_CP018044.1"/>
</dbReference>
<name>A0A2D3D4B5_9BIFI</name>
<dbReference type="GO" id="GO:0003677">
    <property type="term" value="F:DNA binding"/>
    <property type="evidence" value="ECO:0007669"/>
    <property type="project" value="InterPro"/>
</dbReference>
<dbReference type="CDD" id="cd18793">
    <property type="entry name" value="SF2_C_SNF"/>
    <property type="match status" value="1"/>
</dbReference>
<feature type="domain" description="Helicase ATP-binding" evidence="5">
    <location>
        <begin position="265"/>
        <end position="426"/>
    </location>
</feature>
<evidence type="ECO:0000259" key="5">
    <source>
        <dbReference type="PROSITE" id="PS51192"/>
    </source>
</evidence>
<proteinExistence type="predicted"/>
<dbReference type="InterPro" id="IPR049730">
    <property type="entry name" value="SNF2/RAD54-like_C"/>
</dbReference>
<evidence type="ECO:0000259" key="6">
    <source>
        <dbReference type="PROSITE" id="PS51194"/>
    </source>
</evidence>
<feature type="domain" description="Helicase C-terminal" evidence="6">
    <location>
        <begin position="699"/>
        <end position="874"/>
    </location>
</feature>
<reference evidence="7 8" key="1">
    <citation type="submission" date="2016-11" db="EMBL/GenBank/DDBJ databases">
        <title>complete genome sequence of Bifidobacterium choerinum strain FMB-1.</title>
        <authorList>
            <person name="Park C.-S."/>
            <person name="Jung D.-H."/>
            <person name="Choi D.-S."/>
        </authorList>
    </citation>
    <scope>NUCLEOTIDE SEQUENCE [LARGE SCALE GENOMIC DNA]</scope>
    <source>
        <strain evidence="7 8">FMB-1</strain>
    </source>
</reference>
<dbReference type="GO" id="GO:0016787">
    <property type="term" value="F:hydrolase activity"/>
    <property type="evidence" value="ECO:0007669"/>
    <property type="project" value="UniProtKB-KW"/>
</dbReference>
<dbReference type="GO" id="GO:0031297">
    <property type="term" value="P:replication fork processing"/>
    <property type="evidence" value="ECO:0007669"/>
    <property type="project" value="TreeGrafter"/>
</dbReference>
<keyword evidence="3 7" id="KW-0347">Helicase</keyword>
<accession>A0A2D3D4B5</accession>
<dbReference type="CDD" id="cd18011">
    <property type="entry name" value="DEXDc_RapA"/>
    <property type="match status" value="1"/>
</dbReference>
<dbReference type="Gene3D" id="3.40.50.10810">
    <property type="entry name" value="Tandem AAA-ATPase domain"/>
    <property type="match status" value="1"/>
</dbReference>
<evidence type="ECO:0000313" key="7">
    <source>
        <dbReference type="EMBL" id="ATU19999.1"/>
    </source>
</evidence>